<feature type="non-terminal residue" evidence="1">
    <location>
        <position position="93"/>
    </location>
</feature>
<proteinExistence type="predicted"/>
<gene>
    <name evidence="1" type="ORF">ACFOUP_16315</name>
</gene>
<protein>
    <submittedName>
        <fullName evidence="1">Uncharacterized protein</fullName>
    </submittedName>
</protein>
<comment type="caution">
    <text evidence="1">The sequence shown here is derived from an EMBL/GenBank/DDBJ whole genome shotgun (WGS) entry which is preliminary data.</text>
</comment>
<evidence type="ECO:0000313" key="1">
    <source>
        <dbReference type="EMBL" id="MFC3977950.1"/>
    </source>
</evidence>
<dbReference type="EMBL" id="JBHSAV010000088">
    <property type="protein sequence ID" value="MFC3977950.1"/>
    <property type="molecule type" value="Genomic_DNA"/>
</dbReference>
<accession>A0ABV8ERW4</accession>
<dbReference type="RefSeq" id="WP_376856842.1">
    <property type="nucleotide sequence ID" value="NZ_JBHSAV010000088.1"/>
</dbReference>
<sequence>MQFQFAGTIFKYWRILSDKRSKNALFPHFPPPAYLNYLFFDGEMSNMYGGFPPRLTSAQMSQEAREDGTMKSHERLSQEVVADEPGYYYIYPP</sequence>
<name>A0ABV8ERW4_9BACT</name>
<dbReference type="Proteomes" id="UP001595766">
    <property type="component" value="Unassembled WGS sequence"/>
</dbReference>
<keyword evidence="2" id="KW-1185">Reference proteome</keyword>
<reference evidence="2" key="1">
    <citation type="journal article" date="2019" name="Int. J. Syst. Evol. Microbiol.">
        <title>The Global Catalogue of Microorganisms (GCM) 10K type strain sequencing project: providing services to taxonomists for standard genome sequencing and annotation.</title>
        <authorList>
            <consortium name="The Broad Institute Genomics Platform"/>
            <consortium name="The Broad Institute Genome Sequencing Center for Infectious Disease"/>
            <person name="Wu L."/>
            <person name="Ma J."/>
        </authorList>
    </citation>
    <scope>NUCLEOTIDE SEQUENCE [LARGE SCALE GENOMIC DNA]</scope>
    <source>
        <strain evidence="2">CECT 8551</strain>
    </source>
</reference>
<organism evidence="1 2">
    <name type="scientific">Belliella kenyensis</name>
    <dbReference type="NCBI Taxonomy" id="1472724"/>
    <lineage>
        <taxon>Bacteria</taxon>
        <taxon>Pseudomonadati</taxon>
        <taxon>Bacteroidota</taxon>
        <taxon>Cytophagia</taxon>
        <taxon>Cytophagales</taxon>
        <taxon>Cyclobacteriaceae</taxon>
        <taxon>Belliella</taxon>
    </lineage>
</organism>
<evidence type="ECO:0000313" key="2">
    <source>
        <dbReference type="Proteomes" id="UP001595766"/>
    </source>
</evidence>